<name>A0AAD1Z8C8_9LAMI</name>
<dbReference type="AlphaFoldDB" id="A0AAD1Z8C8"/>
<dbReference type="Proteomes" id="UP000834106">
    <property type="component" value="Chromosome 7"/>
</dbReference>
<feature type="chain" id="PRO_5042130760" description="Non-specific lipid-transfer protein" evidence="5">
    <location>
        <begin position="23"/>
        <end position="120"/>
    </location>
</feature>
<evidence type="ECO:0000256" key="3">
    <source>
        <dbReference type="ARBA" id="ARBA00023121"/>
    </source>
</evidence>
<reference evidence="7" key="1">
    <citation type="submission" date="2023-05" db="EMBL/GenBank/DDBJ databases">
        <authorList>
            <person name="Huff M."/>
        </authorList>
    </citation>
    <scope>NUCLEOTIDE SEQUENCE</scope>
</reference>
<feature type="domain" description="Bifunctional inhibitor/plant lipid transfer protein/seed storage helical" evidence="6">
    <location>
        <begin position="32"/>
        <end position="116"/>
    </location>
</feature>
<evidence type="ECO:0000259" key="6">
    <source>
        <dbReference type="SMART" id="SM00499"/>
    </source>
</evidence>
<organism evidence="7 8">
    <name type="scientific">Fraxinus pennsylvanica</name>
    <dbReference type="NCBI Taxonomy" id="56036"/>
    <lineage>
        <taxon>Eukaryota</taxon>
        <taxon>Viridiplantae</taxon>
        <taxon>Streptophyta</taxon>
        <taxon>Embryophyta</taxon>
        <taxon>Tracheophyta</taxon>
        <taxon>Spermatophyta</taxon>
        <taxon>Magnoliopsida</taxon>
        <taxon>eudicotyledons</taxon>
        <taxon>Gunneridae</taxon>
        <taxon>Pentapetalae</taxon>
        <taxon>asterids</taxon>
        <taxon>lamiids</taxon>
        <taxon>Lamiales</taxon>
        <taxon>Oleaceae</taxon>
        <taxon>Oleeae</taxon>
        <taxon>Fraxinus</taxon>
    </lineage>
</organism>
<dbReference type="SMART" id="SM00499">
    <property type="entry name" value="AAI"/>
    <property type="match status" value="1"/>
</dbReference>
<evidence type="ECO:0000256" key="2">
    <source>
        <dbReference type="ARBA" id="ARBA00022448"/>
    </source>
</evidence>
<dbReference type="GO" id="GO:0008289">
    <property type="term" value="F:lipid binding"/>
    <property type="evidence" value="ECO:0007669"/>
    <property type="project" value="UniProtKB-KW"/>
</dbReference>
<gene>
    <name evidence="7" type="ORF">FPE_LOCUS12074</name>
</gene>
<dbReference type="Pfam" id="PF00234">
    <property type="entry name" value="Tryp_alpha_amyl"/>
    <property type="match status" value="1"/>
</dbReference>
<dbReference type="PANTHER" id="PTHR33076">
    <property type="entry name" value="NON-SPECIFIC LIPID-TRANSFER PROTEIN 2-RELATED"/>
    <property type="match status" value="1"/>
</dbReference>
<evidence type="ECO:0000256" key="5">
    <source>
        <dbReference type="SAM" id="SignalP"/>
    </source>
</evidence>
<dbReference type="InterPro" id="IPR000528">
    <property type="entry name" value="Plant_nsLTP"/>
</dbReference>
<dbReference type="SUPFAM" id="SSF47699">
    <property type="entry name" value="Bifunctional inhibitor/lipid-transfer protein/seed storage 2S albumin"/>
    <property type="match status" value="1"/>
</dbReference>
<keyword evidence="3 4" id="KW-0446">Lipid-binding</keyword>
<feature type="signal peptide" evidence="5">
    <location>
        <begin position="1"/>
        <end position="22"/>
    </location>
</feature>
<dbReference type="GO" id="GO:0006869">
    <property type="term" value="P:lipid transport"/>
    <property type="evidence" value="ECO:0007669"/>
    <property type="project" value="InterPro"/>
</dbReference>
<keyword evidence="5" id="KW-0732">Signal</keyword>
<dbReference type="PROSITE" id="PS00597">
    <property type="entry name" value="PLANT_LTP"/>
    <property type="match status" value="1"/>
</dbReference>
<keyword evidence="2 4" id="KW-0813">Transport</keyword>
<dbReference type="EMBL" id="OU503042">
    <property type="protein sequence ID" value="CAI9764644.1"/>
    <property type="molecule type" value="Genomic_DNA"/>
</dbReference>
<evidence type="ECO:0000256" key="4">
    <source>
        <dbReference type="RuleBase" id="RU000628"/>
    </source>
</evidence>
<comment type="similarity">
    <text evidence="1 4">Belongs to the plant LTP family.</text>
</comment>
<dbReference type="Gene3D" id="1.10.110.10">
    <property type="entry name" value="Plant lipid-transfer and hydrophobic proteins"/>
    <property type="match status" value="1"/>
</dbReference>
<dbReference type="CDD" id="cd01960">
    <property type="entry name" value="nsLTP1"/>
    <property type="match status" value="1"/>
</dbReference>
<keyword evidence="8" id="KW-1185">Reference proteome</keyword>
<sequence>MASSSPVAVLLIASFTIYILLGASSSYAAITCNDVVKDLKPCINYLKSGSGLPPADCCAGASNLASSATSTADKQTACNCLKNTAKSINIKVELAKSLPGNCGISLPYPISPSVDCTKIT</sequence>
<evidence type="ECO:0000256" key="1">
    <source>
        <dbReference type="ARBA" id="ARBA00009748"/>
    </source>
</evidence>
<protein>
    <recommendedName>
        <fullName evidence="4">Non-specific lipid-transfer protein</fullName>
    </recommendedName>
</protein>
<dbReference type="InterPro" id="IPR036312">
    <property type="entry name" value="Bifun_inhib/LTP/seed_sf"/>
</dbReference>
<dbReference type="InterPro" id="IPR016140">
    <property type="entry name" value="Bifunc_inhib/LTP/seed_store"/>
</dbReference>
<accession>A0AAD1Z8C8</accession>
<evidence type="ECO:0000313" key="8">
    <source>
        <dbReference type="Proteomes" id="UP000834106"/>
    </source>
</evidence>
<comment type="function">
    <text evidence="4">Plant non-specific lipid-transfer proteins transfer phospholipids as well as galactolipids across membranes. May play a role in wax or cutin deposition in the cell walls of expanding epidermal cells and certain secretory tissues.</text>
</comment>
<evidence type="ECO:0000313" key="7">
    <source>
        <dbReference type="EMBL" id="CAI9764644.1"/>
    </source>
</evidence>
<proteinExistence type="inferred from homology"/>
<dbReference type="PRINTS" id="PR00382">
    <property type="entry name" value="LIPIDTRNSFER"/>
</dbReference>